<dbReference type="PANTHER" id="PTHR11224">
    <property type="entry name" value="MAKORIN-RELATED"/>
    <property type="match status" value="1"/>
</dbReference>
<feature type="region of interest" description="Disordered" evidence="5">
    <location>
        <begin position="103"/>
        <end position="320"/>
    </location>
</feature>
<name>A0A284RRM2_ARMOS</name>
<feature type="compositionally biased region" description="Polar residues" evidence="5">
    <location>
        <begin position="270"/>
        <end position="300"/>
    </location>
</feature>
<dbReference type="PROSITE" id="PS50103">
    <property type="entry name" value="ZF_C3H1"/>
    <property type="match status" value="2"/>
</dbReference>
<evidence type="ECO:0000259" key="6">
    <source>
        <dbReference type="PROSITE" id="PS50103"/>
    </source>
</evidence>
<evidence type="ECO:0000256" key="5">
    <source>
        <dbReference type="SAM" id="MobiDB-lite"/>
    </source>
</evidence>
<feature type="domain" description="C3H1-type" evidence="6">
    <location>
        <begin position="75"/>
        <end position="102"/>
    </location>
</feature>
<keyword evidence="1 4" id="KW-0479">Metal-binding</keyword>
<evidence type="ECO:0000256" key="1">
    <source>
        <dbReference type="ARBA" id="ARBA00022723"/>
    </source>
</evidence>
<dbReference type="InterPro" id="IPR000571">
    <property type="entry name" value="Znf_CCCH"/>
</dbReference>
<dbReference type="EMBL" id="FUEG01000014">
    <property type="protein sequence ID" value="SJL11403.1"/>
    <property type="molecule type" value="Genomic_DNA"/>
</dbReference>
<accession>A0A284RRM2</accession>
<proteinExistence type="predicted"/>
<gene>
    <name evidence="7" type="ORF">ARMOST_14806</name>
</gene>
<dbReference type="Pfam" id="PF14608">
    <property type="entry name" value="zf-CCCH_2"/>
    <property type="match status" value="2"/>
</dbReference>
<feature type="zinc finger region" description="C3H1-type" evidence="4">
    <location>
        <begin position="45"/>
        <end position="72"/>
    </location>
</feature>
<reference evidence="8" key="1">
    <citation type="journal article" date="2017" name="Nat. Ecol. Evol.">
        <title>Genome expansion and lineage-specific genetic innovations in the forest pathogenic fungi Armillaria.</title>
        <authorList>
            <person name="Sipos G."/>
            <person name="Prasanna A.N."/>
            <person name="Walter M.C."/>
            <person name="O'Connor E."/>
            <person name="Balint B."/>
            <person name="Krizsan K."/>
            <person name="Kiss B."/>
            <person name="Hess J."/>
            <person name="Varga T."/>
            <person name="Slot J."/>
            <person name="Riley R."/>
            <person name="Boka B."/>
            <person name="Rigling D."/>
            <person name="Barry K."/>
            <person name="Lee J."/>
            <person name="Mihaltcheva S."/>
            <person name="LaButti K."/>
            <person name="Lipzen A."/>
            <person name="Waldron R."/>
            <person name="Moloney N.M."/>
            <person name="Sperisen C."/>
            <person name="Kredics L."/>
            <person name="Vagvoelgyi C."/>
            <person name="Patrignani A."/>
            <person name="Fitzpatrick D."/>
            <person name="Nagy I."/>
            <person name="Doyle S."/>
            <person name="Anderson J.B."/>
            <person name="Grigoriev I.V."/>
            <person name="Gueldener U."/>
            <person name="Muensterkoetter M."/>
            <person name="Nagy L.G."/>
        </authorList>
    </citation>
    <scope>NUCLEOTIDE SEQUENCE [LARGE SCALE GENOMIC DNA]</scope>
    <source>
        <strain evidence="8">C18/9</strain>
    </source>
</reference>
<feature type="region of interest" description="Disordered" evidence="5">
    <location>
        <begin position="738"/>
        <end position="792"/>
    </location>
</feature>
<dbReference type="OrthoDB" id="411372at2759"/>
<dbReference type="InterPro" id="IPR036855">
    <property type="entry name" value="Znf_CCCH_sf"/>
</dbReference>
<dbReference type="SMART" id="SM00356">
    <property type="entry name" value="ZnF_C3H1"/>
    <property type="match status" value="2"/>
</dbReference>
<keyword evidence="8" id="KW-1185">Reference proteome</keyword>
<dbReference type="STRING" id="47428.A0A284RRM2"/>
<feature type="region of interest" description="Disordered" evidence="5">
    <location>
        <begin position="541"/>
        <end position="560"/>
    </location>
</feature>
<evidence type="ECO:0000256" key="2">
    <source>
        <dbReference type="ARBA" id="ARBA00022771"/>
    </source>
</evidence>
<feature type="region of interest" description="Disordered" evidence="5">
    <location>
        <begin position="411"/>
        <end position="450"/>
    </location>
</feature>
<dbReference type="AlphaFoldDB" id="A0A284RRM2"/>
<feature type="compositionally biased region" description="Polar residues" evidence="5">
    <location>
        <begin position="202"/>
        <end position="224"/>
    </location>
</feature>
<keyword evidence="3 4" id="KW-0862">Zinc</keyword>
<feature type="region of interest" description="Disordered" evidence="5">
    <location>
        <begin position="592"/>
        <end position="628"/>
    </location>
</feature>
<feature type="compositionally biased region" description="Basic and acidic residues" evidence="5">
    <location>
        <begin position="123"/>
        <end position="135"/>
    </location>
</feature>
<dbReference type="GO" id="GO:0061630">
    <property type="term" value="F:ubiquitin protein ligase activity"/>
    <property type="evidence" value="ECO:0007669"/>
    <property type="project" value="InterPro"/>
</dbReference>
<dbReference type="PANTHER" id="PTHR11224:SF10">
    <property type="entry name" value="IP09428P-RELATED"/>
    <property type="match status" value="1"/>
</dbReference>
<feature type="compositionally biased region" description="Low complexity" evidence="5">
    <location>
        <begin position="229"/>
        <end position="244"/>
    </location>
</feature>
<feature type="compositionally biased region" description="Low complexity" evidence="5">
    <location>
        <begin position="761"/>
        <end position="776"/>
    </location>
</feature>
<dbReference type="Proteomes" id="UP000219338">
    <property type="component" value="Unassembled WGS sequence"/>
</dbReference>
<evidence type="ECO:0000256" key="4">
    <source>
        <dbReference type="PROSITE-ProRule" id="PRU00723"/>
    </source>
</evidence>
<dbReference type="SUPFAM" id="SSF90229">
    <property type="entry name" value="CCCH zinc finger"/>
    <property type="match status" value="1"/>
</dbReference>
<feature type="compositionally biased region" description="Basic and acidic residues" evidence="5">
    <location>
        <begin position="1"/>
        <end position="30"/>
    </location>
</feature>
<dbReference type="InterPro" id="IPR045072">
    <property type="entry name" value="MKRN-like"/>
</dbReference>
<dbReference type="GO" id="GO:0000209">
    <property type="term" value="P:protein polyubiquitination"/>
    <property type="evidence" value="ECO:0007669"/>
    <property type="project" value="InterPro"/>
</dbReference>
<keyword evidence="2 4" id="KW-0863">Zinc-finger</keyword>
<evidence type="ECO:0000256" key="3">
    <source>
        <dbReference type="ARBA" id="ARBA00022833"/>
    </source>
</evidence>
<sequence>MVGDRSDSSSNLDAEREKERDRDDRPEKGSKQAKSSSSSSSKAKDLSHVPCKFFKVGSCTAGSSCPFSHASQEPGGQKDTCAWFVKGNCKFGHKCALAHILPGQPMTMDRKNKKAAQVAAGGGREKGSRGSRKDSQAPPSRASLAPNRSLQSRPPITMSLKASISPSAPAPALKDTDFSSFGALEEASKLSDPPGQRKPDSDSTPPASAQSDATPTIPTASTPKEQPKPDGSSSSPGSLPVSTPRRTNLSPHKPPIDFGPIGSPPRAGSNAASPHSRVNGNSIGTFSPGTSPAQRNLSGNFTSSSPFSAPHTSSVLFNYPGEQGRAGLAASLGTGLTMGGGFGGRGAWNADVGGISSSHVPNSNLNAFGRGDYDLDDDSRGEDKVTDGEMFLPGSLSELLTAEEINRRKIQQSEVQAEAPHRDSQLGLGVPIPSGPQAATSGHRHSRSVPAPSLLSDVGSIWSDASHAPPVPPIPAGLPSSPTRIGFGNGTPTSFTSAASGFGGRSYDPLGDGESLLAPSNASGAFLPGLHQHYFQSKQNSSLALGGSGRGVRNTSNPIFSQPGATAAGISNYLQSGPGGGTSQLSGFNASRQAAYDSHPPTANNSPQDGYLPTGRPIPTQPQQHQPEDLHLMSPNARALHAHAPGQSLPQGLAAGYSRIHAQPPVPVASPGSTGIGGFSMSPGLTNVFNPGPYGTNTSDDWSSRQAGLSPSLVAGVNSGNNGLDSFSKLSYSAAAATRSSSSSGSPGRNVTGSFSHRPHLVSSGGPLSPLSGPVVTRDDVDDDGDLFSMDG</sequence>
<feature type="domain" description="C3H1-type" evidence="6">
    <location>
        <begin position="45"/>
        <end position="72"/>
    </location>
</feature>
<dbReference type="Gene3D" id="4.10.1000.10">
    <property type="entry name" value="Zinc finger, CCCH-type"/>
    <property type="match status" value="1"/>
</dbReference>
<feature type="compositionally biased region" description="Low complexity" evidence="5">
    <location>
        <begin position="32"/>
        <end position="41"/>
    </location>
</feature>
<feature type="zinc finger region" description="C3H1-type" evidence="4">
    <location>
        <begin position="75"/>
        <end position="102"/>
    </location>
</feature>
<dbReference type="GO" id="GO:0008270">
    <property type="term" value="F:zinc ion binding"/>
    <property type="evidence" value="ECO:0007669"/>
    <property type="project" value="UniProtKB-KW"/>
</dbReference>
<evidence type="ECO:0000313" key="7">
    <source>
        <dbReference type="EMBL" id="SJL11403.1"/>
    </source>
</evidence>
<protein>
    <recommendedName>
        <fullName evidence="6">C3H1-type domain-containing protein</fullName>
    </recommendedName>
</protein>
<feature type="region of interest" description="Disordered" evidence="5">
    <location>
        <begin position="1"/>
        <end position="46"/>
    </location>
</feature>
<evidence type="ECO:0000313" key="8">
    <source>
        <dbReference type="Proteomes" id="UP000219338"/>
    </source>
</evidence>
<organism evidence="7 8">
    <name type="scientific">Armillaria ostoyae</name>
    <name type="common">Armillaria root rot fungus</name>
    <dbReference type="NCBI Taxonomy" id="47428"/>
    <lineage>
        <taxon>Eukaryota</taxon>
        <taxon>Fungi</taxon>
        <taxon>Dikarya</taxon>
        <taxon>Basidiomycota</taxon>
        <taxon>Agaricomycotina</taxon>
        <taxon>Agaricomycetes</taxon>
        <taxon>Agaricomycetidae</taxon>
        <taxon>Agaricales</taxon>
        <taxon>Marasmiineae</taxon>
        <taxon>Physalacriaceae</taxon>
        <taxon>Armillaria</taxon>
    </lineage>
</organism>
<dbReference type="OMA" id="QSMSMDR"/>
<feature type="compositionally biased region" description="Low complexity" evidence="5">
    <location>
        <begin position="162"/>
        <end position="172"/>
    </location>
</feature>
<feature type="compositionally biased region" description="Low complexity" evidence="5">
    <location>
        <begin position="301"/>
        <end position="314"/>
    </location>
</feature>